<reference evidence="1" key="1">
    <citation type="journal article" date="2020" name="Nature">
        <title>Giant virus diversity and host interactions through global metagenomics.</title>
        <authorList>
            <person name="Schulz F."/>
            <person name="Roux S."/>
            <person name="Paez-Espino D."/>
            <person name="Jungbluth S."/>
            <person name="Walsh D.A."/>
            <person name="Denef V.J."/>
            <person name="McMahon K.D."/>
            <person name="Konstantinidis K.T."/>
            <person name="Eloe-Fadrosh E.A."/>
            <person name="Kyrpides N.C."/>
            <person name="Woyke T."/>
        </authorList>
    </citation>
    <scope>NUCLEOTIDE SEQUENCE</scope>
    <source>
        <strain evidence="1">GVMAG-M-3300023174-130</strain>
    </source>
</reference>
<evidence type="ECO:0000313" key="1">
    <source>
        <dbReference type="EMBL" id="QHT13076.1"/>
    </source>
</evidence>
<name>A0A6C0D7R0_9ZZZZ</name>
<protein>
    <submittedName>
        <fullName evidence="1">Uncharacterized protein</fullName>
    </submittedName>
</protein>
<sequence length="549" mass="64270">MSVVIEKGAIRSQIRGIENLPIIIALYELIDDRKHSNSKKVFIDIDLHNRTCMIGYSEEATKDNIDNMVKWYNTNKEQINANNIASKGIGLKFFEFRALGTWKHITKCFDKKMYYTSEINTFDIWNAEVNDEISSIIFSEILHRGTSFCKEEDELSLSIENILNNTDNKYPFQPKTIFRCNNLKNINLLDEYKDEKGNFDFDDIIKRLKIKYYNEISKGFELYIKLPGYTEFEIIENTNIDVIGFTNNKKNELKIEIFINSNFYYGYFFKIGENAYEFRKNGNSVIRQKINNINNISSSPDFSLVQYNINDMSKEEKQKSIFGKSEEACAGLFIEIGGTFINDQPVEWQIIKRNLAGSKNFRAVLRCLSPESKHHLKLSGLKAQFNLATMNNLHNCIKCLTDVYKIYNKNMSINSDDYVLIKTTASKSDIDKQIEGYLYIIELGKNFFKFGFSSNQQRIFDYITEKYSSYNIKDFPEIEFHINPYCRYLSIKKIKNIKLLEEKIKSLIVESTICQTYDCLNGIDIREYFSCNYFNDLFSLIIDEINKHK</sequence>
<dbReference type="EMBL" id="MN739559">
    <property type="protein sequence ID" value="QHT13076.1"/>
    <property type="molecule type" value="Genomic_DNA"/>
</dbReference>
<dbReference type="AlphaFoldDB" id="A0A6C0D7R0"/>
<organism evidence="1">
    <name type="scientific">viral metagenome</name>
    <dbReference type="NCBI Taxonomy" id="1070528"/>
    <lineage>
        <taxon>unclassified sequences</taxon>
        <taxon>metagenomes</taxon>
        <taxon>organismal metagenomes</taxon>
    </lineage>
</organism>
<proteinExistence type="predicted"/>
<accession>A0A6C0D7R0</accession>